<feature type="region of interest" description="Disordered" evidence="1">
    <location>
        <begin position="1"/>
        <end position="21"/>
    </location>
</feature>
<evidence type="ECO:0000313" key="2">
    <source>
        <dbReference type="EMBL" id="GIX72069.1"/>
    </source>
</evidence>
<dbReference type="Proteomes" id="UP001054945">
    <property type="component" value="Unassembled WGS sequence"/>
</dbReference>
<evidence type="ECO:0000313" key="3">
    <source>
        <dbReference type="Proteomes" id="UP001054945"/>
    </source>
</evidence>
<protein>
    <submittedName>
        <fullName evidence="2">Uncharacterized protein</fullName>
    </submittedName>
</protein>
<proteinExistence type="predicted"/>
<dbReference type="EMBL" id="BPLR01002278">
    <property type="protein sequence ID" value="GIX72069.1"/>
    <property type="molecule type" value="Genomic_DNA"/>
</dbReference>
<keyword evidence="3" id="KW-1185">Reference proteome</keyword>
<reference evidence="2 3" key="1">
    <citation type="submission" date="2021-06" db="EMBL/GenBank/DDBJ databases">
        <title>Caerostris extrusa draft genome.</title>
        <authorList>
            <person name="Kono N."/>
            <person name="Arakawa K."/>
        </authorList>
    </citation>
    <scope>NUCLEOTIDE SEQUENCE [LARGE SCALE GENOMIC DNA]</scope>
</reference>
<accession>A0AAV4MHU6</accession>
<comment type="caution">
    <text evidence="2">The sequence shown here is derived from an EMBL/GenBank/DDBJ whole genome shotgun (WGS) entry which is preliminary data.</text>
</comment>
<evidence type="ECO:0000256" key="1">
    <source>
        <dbReference type="SAM" id="MobiDB-lite"/>
    </source>
</evidence>
<gene>
    <name evidence="2" type="ORF">CEXT_645571</name>
</gene>
<organism evidence="2 3">
    <name type="scientific">Caerostris extrusa</name>
    <name type="common">Bark spider</name>
    <name type="synonym">Caerostris bankana</name>
    <dbReference type="NCBI Taxonomy" id="172846"/>
    <lineage>
        <taxon>Eukaryota</taxon>
        <taxon>Metazoa</taxon>
        <taxon>Ecdysozoa</taxon>
        <taxon>Arthropoda</taxon>
        <taxon>Chelicerata</taxon>
        <taxon>Arachnida</taxon>
        <taxon>Araneae</taxon>
        <taxon>Araneomorphae</taxon>
        <taxon>Entelegynae</taxon>
        <taxon>Araneoidea</taxon>
        <taxon>Araneidae</taxon>
        <taxon>Caerostris</taxon>
    </lineage>
</organism>
<sequence>MLKVLKIGKTGSSFSRGTAPFPGANEECRRGSLCARGWPLSGALCLWSVIANILGKRINHDEMQITSSPEFSSLTSSAKRIPSLQKVYDNPFLEVANKTRTAR</sequence>
<dbReference type="AlphaFoldDB" id="A0AAV4MHU6"/>
<name>A0AAV4MHU6_CAEEX</name>